<dbReference type="PANTHER" id="PTHR33112">
    <property type="entry name" value="DOMAIN PROTEIN, PUTATIVE-RELATED"/>
    <property type="match status" value="1"/>
</dbReference>
<gene>
    <name evidence="2" type="ORF">SLS58_002033</name>
</gene>
<dbReference type="Pfam" id="PF06985">
    <property type="entry name" value="HET"/>
    <property type="match status" value="1"/>
</dbReference>
<evidence type="ECO:0000259" key="1">
    <source>
        <dbReference type="Pfam" id="PF06985"/>
    </source>
</evidence>
<dbReference type="InterPro" id="IPR010730">
    <property type="entry name" value="HET"/>
</dbReference>
<keyword evidence="3" id="KW-1185">Reference proteome</keyword>
<protein>
    <recommendedName>
        <fullName evidence="1">Heterokaryon incompatibility domain-containing protein</fullName>
    </recommendedName>
</protein>
<evidence type="ECO:0000313" key="2">
    <source>
        <dbReference type="EMBL" id="KAL1648853.1"/>
    </source>
</evidence>
<proteinExistence type="predicted"/>
<dbReference type="EMBL" id="JAKEKT020000008">
    <property type="protein sequence ID" value="KAL1648853.1"/>
    <property type="molecule type" value="Genomic_DNA"/>
</dbReference>
<reference evidence="2 3" key="1">
    <citation type="journal article" date="2023" name="Plant Dis.">
        <title>First Report of Diplodia intermedia Causing Canker and Dieback Diseases on Apple Trees in Canada.</title>
        <authorList>
            <person name="Ellouze W."/>
            <person name="Ilyukhin E."/>
            <person name="Sulman M."/>
            <person name="Ali S."/>
        </authorList>
    </citation>
    <scope>NUCLEOTIDE SEQUENCE [LARGE SCALE GENOMIC DNA]</scope>
    <source>
        <strain evidence="2 3">M45-28</strain>
    </source>
</reference>
<evidence type="ECO:0000313" key="3">
    <source>
        <dbReference type="Proteomes" id="UP001521184"/>
    </source>
</evidence>
<accession>A0ABR3U0I1</accession>
<dbReference type="PANTHER" id="PTHR33112:SF16">
    <property type="entry name" value="HETEROKARYON INCOMPATIBILITY DOMAIN-CONTAINING PROTEIN"/>
    <property type="match status" value="1"/>
</dbReference>
<feature type="domain" description="Heterokaryon incompatibility" evidence="1">
    <location>
        <begin position="274"/>
        <end position="438"/>
    </location>
</feature>
<name>A0ABR3U0I1_9PEZI</name>
<organism evidence="2 3">
    <name type="scientific">Diplodia intermedia</name>
    <dbReference type="NCBI Taxonomy" id="856260"/>
    <lineage>
        <taxon>Eukaryota</taxon>
        <taxon>Fungi</taxon>
        <taxon>Dikarya</taxon>
        <taxon>Ascomycota</taxon>
        <taxon>Pezizomycotina</taxon>
        <taxon>Dothideomycetes</taxon>
        <taxon>Dothideomycetes incertae sedis</taxon>
        <taxon>Botryosphaeriales</taxon>
        <taxon>Botryosphaeriaceae</taxon>
        <taxon>Diplodia</taxon>
    </lineage>
</organism>
<sequence length="748" mass="83739">MSVICEAPRTSYDIDGSTPSFPASTLPRQDGLCKRCEVLALDDGKQGGQVKSENGEDFVSFGDKRWLDLDYKLEDRLPALPALSESANAGCGFCRLLKTAILRLVGGEKTPVPPDRSHVLAKHLRFLLKPGHNHDHFRSNHERDQTVLDELAVELFFSRDEHIDECRKPRPRFAIEETLFFEVHAAPGQCARWLGIARQPVAPSALSAPGKRRLNELVANCSPPQCSKATRSFVPSRLVDVGGREGSREPRLVITSDRTNLANGTSSGVHAVPYVALSYCWGERQPSFTTKADSLPSHLQEISLKSLPKTICDAVLVTRALGIRYLWVDSLCIVQDDTGDWQRECAQMKSIYSEAYLTISALAGDSCNSGFADRALSEPETGLRFKSSLRPSVWGQFYLKLPHPAGIDERSVFSSCMDPWDFPTSRVSLTTRGWPLQEWLLSPNKLVFRDDMVYFQTGTHREAENGFITLDESLNEWANSLKNTETAMQRWYELMEEYSQRDLTYKQDRLSAISGLARDVSERLTLEYVAGLWASDLQKGLLWTTMAEDDEDKIPLTQRLAELTSIDAFMAPSWSWVSYSHGILWSLPGLDLSSSHVSLLPSCELISAITTPHGLDSFGRIKAGHLKIRGKFIQLPSPKIYLASKSQSRLLTIRTAKPDRDIATVELDFRFDHHITYEGFITPLPLRDTPLEGLSLLMTSKLDEKTVGGLILLPTGVESEFRRVGIVISNPRGMRAFDELETHKIRIV</sequence>
<comment type="caution">
    <text evidence="2">The sequence shown here is derived from an EMBL/GenBank/DDBJ whole genome shotgun (WGS) entry which is preliminary data.</text>
</comment>
<dbReference type="Proteomes" id="UP001521184">
    <property type="component" value="Unassembled WGS sequence"/>
</dbReference>